<dbReference type="InterPro" id="IPR050796">
    <property type="entry name" value="SCF_F-box_component"/>
</dbReference>
<dbReference type="PANTHER" id="PTHR31672:SF13">
    <property type="entry name" value="F-BOX PROTEIN CPR30-LIKE"/>
    <property type="match status" value="1"/>
</dbReference>
<dbReference type="PROSITE" id="PS50181">
    <property type="entry name" value="FBOX"/>
    <property type="match status" value="1"/>
</dbReference>
<dbReference type="Proteomes" id="UP001454036">
    <property type="component" value="Unassembled WGS sequence"/>
</dbReference>
<evidence type="ECO:0000259" key="1">
    <source>
        <dbReference type="PROSITE" id="PS50181"/>
    </source>
</evidence>
<dbReference type="EMBL" id="BAABME010007252">
    <property type="protein sequence ID" value="GAA0170459.1"/>
    <property type="molecule type" value="Genomic_DNA"/>
</dbReference>
<dbReference type="AlphaFoldDB" id="A0AAV3R298"/>
<reference evidence="2 3" key="1">
    <citation type="submission" date="2024-01" db="EMBL/GenBank/DDBJ databases">
        <title>The complete chloroplast genome sequence of Lithospermum erythrorhizon: insights into the phylogenetic relationship among Boraginaceae species and the maternal lineages of purple gromwells.</title>
        <authorList>
            <person name="Okada T."/>
            <person name="Watanabe K."/>
        </authorList>
    </citation>
    <scope>NUCLEOTIDE SEQUENCE [LARGE SCALE GENOMIC DNA]</scope>
</reference>
<keyword evidence="3" id="KW-1185">Reference proteome</keyword>
<gene>
    <name evidence="2" type="ORF">LIER_24710</name>
</gene>
<comment type="caution">
    <text evidence="2">The sequence shown here is derived from an EMBL/GenBank/DDBJ whole genome shotgun (WGS) entry which is preliminary data.</text>
</comment>
<proteinExistence type="predicted"/>
<evidence type="ECO:0000313" key="2">
    <source>
        <dbReference type="EMBL" id="GAA0170459.1"/>
    </source>
</evidence>
<accession>A0AAV3R298</accession>
<evidence type="ECO:0000313" key="3">
    <source>
        <dbReference type="Proteomes" id="UP001454036"/>
    </source>
</evidence>
<organism evidence="2 3">
    <name type="scientific">Lithospermum erythrorhizon</name>
    <name type="common">Purple gromwell</name>
    <name type="synonym">Lithospermum officinale var. erythrorhizon</name>
    <dbReference type="NCBI Taxonomy" id="34254"/>
    <lineage>
        <taxon>Eukaryota</taxon>
        <taxon>Viridiplantae</taxon>
        <taxon>Streptophyta</taxon>
        <taxon>Embryophyta</taxon>
        <taxon>Tracheophyta</taxon>
        <taxon>Spermatophyta</taxon>
        <taxon>Magnoliopsida</taxon>
        <taxon>eudicotyledons</taxon>
        <taxon>Gunneridae</taxon>
        <taxon>Pentapetalae</taxon>
        <taxon>asterids</taxon>
        <taxon>lamiids</taxon>
        <taxon>Boraginales</taxon>
        <taxon>Boraginaceae</taxon>
        <taxon>Boraginoideae</taxon>
        <taxon>Lithospermeae</taxon>
        <taxon>Lithospermum</taxon>
    </lineage>
</organism>
<dbReference type="PANTHER" id="PTHR31672">
    <property type="entry name" value="BNACNNG10540D PROTEIN"/>
    <property type="match status" value="1"/>
</dbReference>
<dbReference type="InterPro" id="IPR001810">
    <property type="entry name" value="F-box_dom"/>
</dbReference>
<feature type="domain" description="F-box" evidence="1">
    <location>
        <begin position="11"/>
        <end position="57"/>
    </location>
</feature>
<protein>
    <recommendedName>
        <fullName evidence="1">F-box domain-containing protein</fullName>
    </recommendedName>
</protein>
<sequence length="399" mass="45159">MESDHRSFSTALGFCLLPSELIQYIILQLALPDIIHLKIVNKSIASILSDQDFVRDYNLHTSSANWLFIYKKRWHRDAILYGITDCCSTRWFKILIAEMLKSTVPPGEDLYFLTASGNFFLFALNTSREVILVNPVSRTVKKIPPSPLGPRGTSSWRRSGMKLLSYPPGSNEFRFIFAEVHQNRPTLFEYDSRVDTWHVKEATEEMLNSFCGLKRVNEYHFLSAYNGLEGSVIIAVRSPDEAPLVFRPRFPQGGEVGGQLGFDWGNLIDRLHVYGDGNMMIIRSNSVISVANKRLRVVKGVELLSMSSNGGQWNFISSVPSEIIDKIKKPYGAMMGCLQQRNGKVRGVLMSNMEGVWDIIWLCYDIGKENWTWLPLPEYCNMKSSNMAGIAFSSGLTLS</sequence>
<name>A0AAV3R298_LITER</name>